<feature type="binding site" evidence="18">
    <location>
        <position position="324"/>
    </location>
    <ligand>
        <name>Zn(2+)</name>
        <dbReference type="ChEBI" id="CHEBI:29105"/>
    </ligand>
</feature>
<feature type="region of interest" description="Disordered" evidence="20">
    <location>
        <begin position="1246"/>
        <end position="1411"/>
    </location>
</feature>
<evidence type="ECO:0000259" key="25">
    <source>
        <dbReference type="PROSITE" id="PS51337"/>
    </source>
</evidence>
<evidence type="ECO:0000256" key="17">
    <source>
        <dbReference type="ARBA" id="ARBA00031040"/>
    </source>
</evidence>
<keyword evidence="9 19" id="KW-0808">Transferase</keyword>
<dbReference type="GO" id="GO:0050667">
    <property type="term" value="P:homocysteine metabolic process"/>
    <property type="evidence" value="ECO:0007669"/>
    <property type="project" value="TreeGrafter"/>
</dbReference>
<evidence type="ECO:0000256" key="19">
    <source>
        <dbReference type="PROSITE-ProRule" id="PRU00346"/>
    </source>
</evidence>
<keyword evidence="14" id="KW-0486">Methionine biosynthesis</keyword>
<evidence type="ECO:0000259" key="23">
    <source>
        <dbReference type="PROSITE" id="PS50974"/>
    </source>
</evidence>
<feature type="region of interest" description="Disordered" evidence="20">
    <location>
        <begin position="3805"/>
        <end position="3828"/>
    </location>
</feature>
<feature type="binding site" evidence="18">
    <location>
        <position position="325"/>
    </location>
    <ligand>
        <name>Zn(2+)</name>
        <dbReference type="ChEBI" id="CHEBI:29105"/>
    </ligand>
</feature>
<dbReference type="Gene3D" id="1.10.1240.10">
    <property type="entry name" value="Methionine synthase domain"/>
    <property type="match status" value="1"/>
</dbReference>
<dbReference type="EMBL" id="BKCJ010000012">
    <property type="protein sequence ID" value="GEU28638.1"/>
    <property type="molecule type" value="Genomic_DNA"/>
</dbReference>
<dbReference type="GO" id="GO:0008705">
    <property type="term" value="F:methionine synthase activity"/>
    <property type="evidence" value="ECO:0007669"/>
    <property type="project" value="UniProtKB-EC"/>
</dbReference>
<feature type="region of interest" description="Disordered" evidence="20">
    <location>
        <begin position="4096"/>
        <end position="4121"/>
    </location>
</feature>
<evidence type="ECO:0000256" key="2">
    <source>
        <dbReference type="ARBA" id="ARBA00001956"/>
    </source>
</evidence>
<dbReference type="FunFam" id="3.20.20.330:FF:000001">
    <property type="entry name" value="Methionine synthase"/>
    <property type="match status" value="1"/>
</dbReference>
<evidence type="ECO:0000256" key="15">
    <source>
        <dbReference type="ARBA" id="ARBA00023285"/>
    </source>
</evidence>
<feature type="compositionally biased region" description="Basic and acidic residues" evidence="20">
    <location>
        <begin position="1970"/>
        <end position="1981"/>
    </location>
</feature>
<feature type="compositionally biased region" description="Basic residues" evidence="20">
    <location>
        <begin position="1283"/>
        <end position="1292"/>
    </location>
</feature>
<keyword evidence="8" id="KW-0846">Cobalamin</keyword>
<feature type="domain" description="B12-binding N-terminal" evidence="25">
    <location>
        <begin position="662"/>
        <end position="760"/>
    </location>
</feature>
<dbReference type="GO" id="GO:0008270">
    <property type="term" value="F:zinc ion binding"/>
    <property type="evidence" value="ECO:0007669"/>
    <property type="project" value="InterPro"/>
</dbReference>
<dbReference type="InterPro" id="IPR036724">
    <property type="entry name" value="Cobalamin-bd_sf"/>
</dbReference>
<evidence type="ECO:0000256" key="4">
    <source>
        <dbReference type="ARBA" id="ARBA00010398"/>
    </source>
</evidence>
<dbReference type="CDD" id="cd02069">
    <property type="entry name" value="methionine_synthase_B12_BD"/>
    <property type="match status" value="1"/>
</dbReference>
<feature type="compositionally biased region" description="Basic residues" evidence="20">
    <location>
        <begin position="1707"/>
        <end position="1728"/>
    </location>
</feature>
<comment type="caution">
    <text evidence="26">The sequence shown here is derived from an EMBL/GenBank/DDBJ whole genome shotgun (WGS) entry which is preliminary data.</text>
</comment>
<dbReference type="GO" id="GO:0046653">
    <property type="term" value="P:tetrahydrofolate metabolic process"/>
    <property type="evidence" value="ECO:0007669"/>
    <property type="project" value="TreeGrafter"/>
</dbReference>
<dbReference type="Pfam" id="PF02965">
    <property type="entry name" value="Met_synt_B12"/>
    <property type="match status" value="1"/>
</dbReference>
<evidence type="ECO:0000256" key="14">
    <source>
        <dbReference type="ARBA" id="ARBA00023167"/>
    </source>
</evidence>
<feature type="compositionally biased region" description="Basic and acidic residues" evidence="20">
    <location>
        <begin position="1307"/>
        <end position="1327"/>
    </location>
</feature>
<dbReference type="PROSITE" id="PS50970">
    <property type="entry name" value="HCY"/>
    <property type="match status" value="1"/>
</dbReference>
<dbReference type="GO" id="GO:0032259">
    <property type="term" value="P:methylation"/>
    <property type="evidence" value="ECO:0007669"/>
    <property type="project" value="UniProtKB-KW"/>
</dbReference>
<evidence type="ECO:0000256" key="18">
    <source>
        <dbReference type="PROSITE-ProRule" id="PRU00333"/>
    </source>
</evidence>
<feature type="region of interest" description="Disordered" evidence="20">
    <location>
        <begin position="3564"/>
        <end position="3600"/>
    </location>
</feature>
<feature type="compositionally biased region" description="Basic and acidic residues" evidence="20">
    <location>
        <begin position="1355"/>
        <end position="1368"/>
    </location>
</feature>
<dbReference type="GO" id="GO:0005829">
    <property type="term" value="C:cytosol"/>
    <property type="evidence" value="ECO:0007669"/>
    <property type="project" value="TreeGrafter"/>
</dbReference>
<dbReference type="Gene3D" id="1.10.288.10">
    <property type="entry name" value="Cobalamin-dependent Methionine Synthase, domain 2"/>
    <property type="match status" value="1"/>
</dbReference>
<dbReference type="InterPro" id="IPR004223">
    <property type="entry name" value="VitB12-dep_Met_synth_activ_dom"/>
</dbReference>
<dbReference type="InterPro" id="IPR033706">
    <property type="entry name" value="Met_synthase_B12-bd"/>
</dbReference>
<dbReference type="SUPFAM" id="SSF51717">
    <property type="entry name" value="Dihydropteroate synthetase-like"/>
    <property type="match status" value="1"/>
</dbReference>
<reference evidence="26" key="1">
    <citation type="journal article" date="2019" name="Sci. Rep.">
        <title>Draft genome of Tanacetum cinerariifolium, the natural source of mosquito coil.</title>
        <authorList>
            <person name="Yamashiro T."/>
            <person name="Shiraishi A."/>
            <person name="Satake H."/>
            <person name="Nakayama K."/>
        </authorList>
    </citation>
    <scope>NUCLEOTIDE SEQUENCE</scope>
</reference>
<dbReference type="Pfam" id="PF02310">
    <property type="entry name" value="B12-binding"/>
    <property type="match status" value="1"/>
</dbReference>
<dbReference type="PANTHER" id="PTHR45833">
    <property type="entry name" value="METHIONINE SYNTHASE"/>
    <property type="match status" value="1"/>
</dbReference>
<dbReference type="Pfam" id="PF00809">
    <property type="entry name" value="Pterin_bind"/>
    <property type="match status" value="1"/>
</dbReference>
<dbReference type="FunFam" id="3.20.20.20:FF:000002">
    <property type="entry name" value="Methionine synthase"/>
    <property type="match status" value="1"/>
</dbReference>
<gene>
    <name evidence="26" type="ORF">Tci_000616</name>
</gene>
<dbReference type="SUPFAM" id="SSF56507">
    <property type="entry name" value="Methionine synthase activation domain-like"/>
    <property type="match status" value="1"/>
</dbReference>
<dbReference type="PROSITE" id="PS51337">
    <property type="entry name" value="B12_BINDING_NTER"/>
    <property type="match status" value="1"/>
</dbReference>
<dbReference type="SUPFAM" id="SSF82282">
    <property type="entry name" value="Homocysteine S-methyltransferase"/>
    <property type="match status" value="1"/>
</dbReference>
<sequence>MSKADAQLREILARRIMILDGAMGTIIQQYKLDEVAYRGGPQGRFIDFAAPADSGARELFVKGNNELLTLTQPQIIQEIHERYLAAGADLIETNTFGATSIAQDDYHMAHLAYEMNLQAAKLARAACDKYSSADKPRFVAGALGPTPKTASISPDVNDPAARNVTFDQLVAAYHEQTRALVEGGVDVLLVETIFDTLNCKAALFAIEKFYDEHPDQERLPLMISGTVTDASGRILSGQTVPAFWNSVRHARPLTIGLNCALGAALMRPYAQELSQIADTFVCIYPNAGLPNPMSDTGFDELPADTSALLREFAEAGFINIAGGCCGTTPDHIAAIGEILSKTEPRTVPVVPVAQRLSGLEPFTIDENSLFVNVGERTNVTGSKAFARMILNEQYDEALSVARQQVENGAQVIDINMDEAMLDSLAAMTRFLNLIASEPDISRVPIMIDSSKWSVIEAGLKCVQGKSIVNSISMKEGEEEFIRQAKLCLAYGAAVIVMAFDEKGQADTFERKIEICERAYRLLVDRVGFPPEDIIFDPNIFAVATGIEEHNNYAVDFINATRWIKDNLPHAKISGGVSNVSFSFRGNDPAREAIHTVFLYHAIKAGMTMGIVNAGMVGVYDDLPAELRERVEDVVLNRRDDATERMIDIAGTLKAGAGKQDAQNLEWRDASVEKRLAHALVHGITQFITDDTEEMRQQVLAANGRPIHVIEGPLMDGMNIVGDLFGQGKMFLPQVVKSARVMKQAVAHLIPYIEEEKLAEEKRTGIVAKPKGKIVMATVKGDVHDIGKNIVTVVLQCNNFEVVNMGVMVPCSEILARAKLENADIIGLSGLITPSLEEMAYVAKEMQRDDHFRMLKIPLLIGGATTSRAHTAVKIAHNYEGPVVYVPDASRSVSVAQSLLTPESRDQYIQEITDDYQRIREQHANKKALPILSIRDARANKMKLSFDGACAPVKPKFIGRREFRNVDLALIAKYIDWGPFFQTWDLAGPFPAILTDEVVGEAATKVYEEGQAMLKKLIDGRWLTANGVISLLPANTVNDDDIEIYTDDTRATVDFTYYGLRQQGVKPVVDGVQRPNQCLSDFIAPKESGVKDYIGMFAVTSGLGIEKYEKRFEDAHDDYSSIMLKSLADRLAEAFAEYLHERVRKDLWGYAPDEALTNDEMIAEKYLGIRPAPGYPANPEHTVKREMFDTMQAADIGMVLTESYAMYPGAAVSGFYFAHPESKYFVVGKIGDDQLRAAVAGEFCHGQAAEHHRKRQQHAHGRQRTGQSQAAPGHGVEAVDGPARGHHQRGRLHPLREDERRHPRAAQYHHDQRGEYRDAARRFRRLAEGGDQQPECRRHHGERHRHAQEAGQAADFHLEDQRRAHEHRAQQAQCDYHGRQRASRHHRGQRDRRGQQPVPDAQAARGQHADAHLDAHEQDELHAHAAERVRVAIVSGAAVQRFVARGVRHRHAARAVLFRGGPGRALVLEFFQAAEKIAQLRRFRVGAARGAQVGQLLFRIGRSHAAHRGRAGGLHHVLGEQPFDHRQHRRLRRVVEHGQFGAIAAAEQGAVGGRTEAGRDHHRHGQLAGAHLLLRCALVQRRHPQRAVGLQAGSDLFAAVGLVEHDQADVDPARIGARRAAEQRAENGGQQHRHQQAAAGEVEEDVFQRRAGGGKVQHRVVLAVLRGKPGQHRRRVRAGGEVDIERRTVVPHGGHARLRAQRIEQAGRRRRRQHRVQRRLGRQTRKQRSRRFIGQHLAVIDDHDLVGQPFHFFHVMAGVDQRTALPLQGFQRVEDGVAALRIDAHGGFVQDQQLRIVQQRGSDIEAALHAAGKGRRLVARAVGQIDQRQHVIAALFQVRALEAIQGAEQFEVLDGGQVLVQRQVLRHVADLPLGSAGALPHRRTIEQDGAAVRAQQAADHAHRRRLASAVRTDQPHRLPLPHPERHPVHSLAGPIRFTDAVCERPTTKVTGCLENRSERRAIVSSSASVHKYAEQRRGDSASRSRFASAPSQSVADDVITPFESRKLQLHQFVRAHGQRAQRGHDLVVEFFDAFQRFGQFQQLAVKAAAVEQGGGHRVHHGDLAQDFVHGHAEQRVHQRHDAHRERHIGRVALAGQQLGGQQFEQAAARGGQHQQRRHAVAALARFGVQHDLQPALQLAPAQHGQRLAQRIDALAGAHGRRVHQAQQVKRQRHVALDGFFDVGIVGVGRDQRHQLHHRQLRRRQFFAAHDHGPRKIIALEIIEAEVLRLLEFLARFHFLGNQFLAFLVEARRQQHQRGQRRMVQVHLDEMHQRQQRLDGGLVAQVAVQGKAEAECGELLHAGVQRGRERQAGGHFQHHALAGQEGKHIGHQDVGIDVDKAQRVADGALHAQLRGMGDHCGRGRQFVGDQRRTHRLVSEKQLVAEQGLVTVQDRLAPQIEFAHAQSARAVAGGEIDHVVIRGRQSACHFDSNARACRARFATALVLLRRTVNKQHQLAWCERGPALVGGQRFGDDDGHAIVGRGDLGEIDAHVLVGQHGRVERVLAHQVEQARGTMREQLAAGRQQHIEGAVSGDLLHQRAQRGAQWVARRALLAEARAQLLQDVAKRPLAVGRTHRAERTVEQGIEFPEVAVMGKYPVLAPQLAHERVTVLERHLALGGLADMGDDVGGLDRITLDQFGDGRGDGSLVVDEMAHPGAFEKRDAPAVVVVIGTAAAHGEAGKAEHNVGGHIAVHTQKLAHGYLSLSGVRIVTETGDAHYPAGAIHGGLVGDQLVDVATEILRQHAIDEDLALAAFVDDFIAAKAQSVQSAVGAEFDNAVLLAVIDEIHNASFLQGPAWSGCNVRCKSGCDIGLQVQQGIVWRAGQPGAQLFKVLGRSQADVELGGRTAQHTIQCYPQNEIAAAMKAAGSDADNIGEKLLVGIDARIGVGVVEDEGRSAIGQALQDDGAGHSLLQEAGNGRLARASARARDQPRGHRRPGGGGGLVVGTLETGFLGHARHAAAFTAQMMLEVHPFERVTRLAQGQVERQAERVVVGAGNRRAAAHGNGRRRIRCAEGRARRLLRLRSHHGPRRQRRRAHGFLGARKARLHRLEQLLQRDRFFQEIERADAGGFNRRIDGGMARHHDDRHGQQTIALPFLEQGHAVGIGHPDVEQHQVGSAGGTRLACLLGVFGQLYRMSFVAEDFREQLADAHLIVHYHVILDIDPAAVFVDDFLDHRQSQAGAARLRRHVRLERAGQDLGRETGTIVADCQPHRHALAPVRAPIMNNFGDHVNARRRRAGRQFRHRILGVLQQIMDHLPQLRFVAHHGRQVGRQLRMDDVVHLAAQVQVQDFAHQRVQVQRMQHGRRRAGIVAEVVDHALHGRHLVDDGGRALVQQFDVGRLQLAFQLHLQAFGRQLDRRQRIFNLVRQAARHFAPGNRALGGNHVRDIVEHHQVAAAALDRQARAAREQGQVVVVQAGRTARHFDLALPVQALDVAPGRRLRALGGKRGHDGGPELQHAVHLVELASDHGHAGQLQDALDRIVKTDQMEILVQHHHPGRHIGQHRFQVSLGVLQRGAVAFDSAAGVRQLPRHGVERLRQCAQFVRRGHDGTRRQVALGHRARALGQQQQRLGQVARDQEGAGNGAKHGQQQRQRQRDDVHLAQAHARDKPFLVVGVRAADGFAIGGQLGGRQLDQLQVARGQVETVGTHGVGNGHHHAQAQLVGGVLRTQRRRGRGVDQVAAQFVAAFGRAVGHVALGLGHHFAGGQVGAEVATAVGAGADDQAALGIDNDGVLHAGLVLDQLGQHLALGAVDVLRQALGGAGGGDRQLAQRRVESGTAEVNARFQRVFHGHVEPRVDRVRDELHRDQEDHQPRQHADGGKQQHQARHQARAELAVLVTRIQAEQRHGHQQQQRHGHGCVQAQQPGIVTVEEAGVVGRGCQQEQQDADEGAADDCKIPQQPGHLFSPVKEGFFVGCQAPWFSHLFSPVQEGFFVRGQAPFIVVEGVDLDRLGQVVRVQAHRQLDGIGLAYLERAARRHDPAVGAADLEQGVVERRKTLGHAAGDAHRVLAREHIEPDLGGLARDNGFFVEPVPARTRKFDSGGEIQGHAILQRVFEPVIEVEAVGGRQPVAVLGRFHERALDLHAVGSACRLRHGAGYQQQQGADQQAQKSMGHGAQQVRGG</sequence>
<dbReference type="PROSITE" id="PS50972">
    <property type="entry name" value="PTERIN_BINDING"/>
    <property type="match status" value="1"/>
</dbReference>
<dbReference type="InterPro" id="IPR011005">
    <property type="entry name" value="Dihydropteroate_synth-like_sf"/>
</dbReference>
<feature type="compositionally biased region" description="Basic residues" evidence="20">
    <location>
        <begin position="1378"/>
        <end position="1389"/>
    </location>
</feature>
<keyword evidence="15" id="KW-0170">Cobalt</keyword>
<dbReference type="InterPro" id="IPR050554">
    <property type="entry name" value="Met_Synthase/Corrinoid"/>
</dbReference>
<feature type="domain" description="B12-binding" evidence="24">
    <location>
        <begin position="770"/>
        <end position="909"/>
    </location>
</feature>
<comment type="pathway">
    <text evidence="3">Amino-acid biosynthesis; L-methionine biosynthesis via de novo pathway; L-methionine from L-homocysteine (MetH route): step 1/1.</text>
</comment>
<evidence type="ECO:0000256" key="11">
    <source>
        <dbReference type="ARBA" id="ARBA00022723"/>
    </source>
</evidence>
<keyword evidence="7" id="KW-0028">Amino-acid biosynthesis</keyword>
<keyword evidence="10" id="KW-0949">S-adenosyl-L-methionine</keyword>
<dbReference type="PROSITE" id="PS51332">
    <property type="entry name" value="B12_BINDING"/>
    <property type="match status" value="1"/>
</dbReference>
<organism evidence="26">
    <name type="scientific">Tanacetum cinerariifolium</name>
    <name type="common">Dalmatian daisy</name>
    <name type="synonym">Chrysanthemum cinerariifolium</name>
    <dbReference type="NCBI Taxonomy" id="118510"/>
    <lineage>
        <taxon>Eukaryota</taxon>
        <taxon>Viridiplantae</taxon>
        <taxon>Streptophyta</taxon>
        <taxon>Embryophyta</taxon>
        <taxon>Tracheophyta</taxon>
        <taxon>Spermatophyta</taxon>
        <taxon>Magnoliopsida</taxon>
        <taxon>eudicotyledons</taxon>
        <taxon>Gunneridae</taxon>
        <taxon>Pentapetalae</taxon>
        <taxon>asterids</taxon>
        <taxon>campanulids</taxon>
        <taxon>Asterales</taxon>
        <taxon>Asteraceae</taxon>
        <taxon>Asteroideae</taxon>
        <taxon>Anthemideae</taxon>
        <taxon>Anthemidinae</taxon>
        <taxon>Tanacetum</taxon>
    </lineage>
</organism>
<keyword evidence="6 19" id="KW-0489">Methyltransferase</keyword>
<comment type="similarity">
    <text evidence="4">Belongs to the vitamin-B12 dependent methionine synthase family.</text>
</comment>
<dbReference type="SMART" id="SM01018">
    <property type="entry name" value="B12-binding_2"/>
    <property type="match status" value="1"/>
</dbReference>
<feature type="domain" description="AdoMet activation" evidence="23">
    <location>
        <begin position="924"/>
        <end position="1261"/>
    </location>
</feature>
<evidence type="ECO:0000256" key="5">
    <source>
        <dbReference type="ARBA" id="ARBA00012032"/>
    </source>
</evidence>
<keyword evidence="12" id="KW-0677">Repeat</keyword>
<proteinExistence type="inferred from homology"/>
<dbReference type="EC" id="2.1.1.13" evidence="5"/>
<dbReference type="InterPro" id="IPR011822">
    <property type="entry name" value="MetH"/>
</dbReference>
<evidence type="ECO:0000256" key="7">
    <source>
        <dbReference type="ARBA" id="ARBA00022605"/>
    </source>
</evidence>
<dbReference type="InterPro" id="IPR036589">
    <property type="entry name" value="HCY_dom_sf"/>
</dbReference>
<feature type="region of interest" description="Disordered" evidence="20">
    <location>
        <begin position="1704"/>
        <end position="1728"/>
    </location>
</feature>
<dbReference type="InterPro" id="IPR006158">
    <property type="entry name" value="Cobalamin-bd"/>
</dbReference>
<evidence type="ECO:0000256" key="12">
    <source>
        <dbReference type="ARBA" id="ARBA00022737"/>
    </source>
</evidence>
<feature type="domain" description="Hcy-binding" evidence="21">
    <location>
        <begin position="5"/>
        <end position="339"/>
    </location>
</feature>
<dbReference type="CDD" id="cd00740">
    <property type="entry name" value="MeTr"/>
    <property type="match status" value="1"/>
</dbReference>
<feature type="region of interest" description="Disordered" evidence="20">
    <location>
        <begin position="1909"/>
        <end position="1929"/>
    </location>
</feature>
<feature type="region of interest" description="Disordered" evidence="20">
    <location>
        <begin position="1963"/>
        <end position="1989"/>
    </location>
</feature>
<comment type="cofactor">
    <cofactor evidence="2">
        <name>methylcob(III)alamin</name>
        <dbReference type="ChEBI" id="CHEBI:28115"/>
    </cofactor>
</comment>
<dbReference type="InterPro" id="IPR037010">
    <property type="entry name" value="VitB12-dep_Met_synth_activ_sf"/>
</dbReference>
<dbReference type="PROSITE" id="PS50974">
    <property type="entry name" value="ADOMET_ACTIVATION"/>
    <property type="match status" value="1"/>
</dbReference>
<feature type="compositionally biased region" description="Basic residues" evidence="20">
    <location>
        <begin position="1250"/>
        <end position="1262"/>
    </location>
</feature>
<dbReference type="Gene3D" id="3.40.50.280">
    <property type="entry name" value="Cobalamin-binding domain"/>
    <property type="match status" value="1"/>
</dbReference>
<evidence type="ECO:0000256" key="13">
    <source>
        <dbReference type="ARBA" id="ARBA00022833"/>
    </source>
</evidence>
<dbReference type="SUPFAM" id="SSF47644">
    <property type="entry name" value="Methionine synthase domain"/>
    <property type="match status" value="1"/>
</dbReference>
<dbReference type="Gene3D" id="3.20.20.20">
    <property type="entry name" value="Dihydropteroate synthase-like"/>
    <property type="match status" value="1"/>
</dbReference>
<evidence type="ECO:0000256" key="10">
    <source>
        <dbReference type="ARBA" id="ARBA00022691"/>
    </source>
</evidence>
<feature type="compositionally biased region" description="Basic and acidic residues" evidence="20">
    <location>
        <begin position="3805"/>
        <end position="3820"/>
    </location>
</feature>
<feature type="region of interest" description="Disordered" evidence="20">
    <location>
        <begin position="2916"/>
        <end position="2940"/>
    </location>
</feature>
<dbReference type="GO" id="GO:0031419">
    <property type="term" value="F:cobalamin binding"/>
    <property type="evidence" value="ECO:0007669"/>
    <property type="project" value="UniProtKB-KW"/>
</dbReference>
<feature type="domain" description="Pterin-binding" evidence="22">
    <location>
        <begin position="370"/>
        <end position="631"/>
    </location>
</feature>
<dbReference type="Gene3D" id="3.20.20.330">
    <property type="entry name" value="Homocysteine-binding-like domain"/>
    <property type="match status" value="1"/>
</dbReference>
<keyword evidence="13 18" id="KW-0862">Zinc</keyword>
<evidence type="ECO:0000256" key="1">
    <source>
        <dbReference type="ARBA" id="ARBA00001947"/>
    </source>
</evidence>
<dbReference type="InterPro" id="IPR003726">
    <property type="entry name" value="HCY_dom"/>
</dbReference>
<feature type="compositionally biased region" description="Basic residues" evidence="20">
    <location>
        <begin position="1336"/>
        <end position="1345"/>
    </location>
</feature>
<dbReference type="UniPathway" id="UPA00051">
    <property type="reaction ID" value="UER00081"/>
</dbReference>
<keyword evidence="11 18" id="KW-0479">Metal-binding</keyword>
<evidence type="ECO:0000313" key="26">
    <source>
        <dbReference type="EMBL" id="GEU28638.1"/>
    </source>
</evidence>
<evidence type="ECO:0000256" key="3">
    <source>
        <dbReference type="ARBA" id="ARBA00005178"/>
    </source>
</evidence>
<dbReference type="FunFam" id="3.40.50.280:FF:000001">
    <property type="entry name" value="Methionine synthase"/>
    <property type="match status" value="1"/>
</dbReference>
<evidence type="ECO:0000256" key="20">
    <source>
        <dbReference type="SAM" id="MobiDB-lite"/>
    </source>
</evidence>
<accession>A0A699GIR6</accession>
<feature type="binding site" evidence="18">
    <location>
        <position position="259"/>
    </location>
    <ligand>
        <name>Zn(2+)</name>
        <dbReference type="ChEBI" id="CHEBI:29105"/>
    </ligand>
</feature>
<dbReference type="Pfam" id="PF02574">
    <property type="entry name" value="S-methyl_trans"/>
    <property type="match status" value="1"/>
</dbReference>
<dbReference type="NCBIfam" id="TIGR02082">
    <property type="entry name" value="metH"/>
    <property type="match status" value="1"/>
</dbReference>
<dbReference type="InterPro" id="IPR036594">
    <property type="entry name" value="Meth_synthase_dom"/>
</dbReference>
<dbReference type="SUPFAM" id="SSF52242">
    <property type="entry name" value="Cobalamin (vitamin B12)-binding domain"/>
    <property type="match status" value="1"/>
</dbReference>
<evidence type="ECO:0000259" key="21">
    <source>
        <dbReference type="PROSITE" id="PS50970"/>
    </source>
</evidence>
<comment type="cofactor">
    <cofactor evidence="1 18">
        <name>Zn(2+)</name>
        <dbReference type="ChEBI" id="CHEBI:29105"/>
    </cofactor>
</comment>
<dbReference type="PANTHER" id="PTHR45833:SF1">
    <property type="entry name" value="METHIONINE SYNTHASE"/>
    <property type="match status" value="1"/>
</dbReference>
<dbReference type="Pfam" id="PF02607">
    <property type="entry name" value="B12-binding_2"/>
    <property type="match status" value="1"/>
</dbReference>
<dbReference type="InterPro" id="IPR003759">
    <property type="entry name" value="Cbl-bd_cap"/>
</dbReference>
<evidence type="ECO:0000256" key="6">
    <source>
        <dbReference type="ARBA" id="ARBA00022603"/>
    </source>
</evidence>
<dbReference type="FunFam" id="1.10.1240.10:FF:000001">
    <property type="entry name" value="Methionine synthase"/>
    <property type="match status" value="1"/>
</dbReference>
<dbReference type="NCBIfam" id="NF007024">
    <property type="entry name" value="PRK09490.1"/>
    <property type="match status" value="1"/>
</dbReference>
<dbReference type="Gene3D" id="3.10.196.10">
    <property type="entry name" value="Vitamin B12-dependent methionine synthase, activation domain"/>
    <property type="match status" value="1"/>
</dbReference>
<dbReference type="InterPro" id="IPR000489">
    <property type="entry name" value="Pterin-binding_dom"/>
</dbReference>
<evidence type="ECO:0000256" key="8">
    <source>
        <dbReference type="ARBA" id="ARBA00022628"/>
    </source>
</evidence>
<evidence type="ECO:0000259" key="24">
    <source>
        <dbReference type="PROSITE" id="PS51332"/>
    </source>
</evidence>
<feature type="compositionally biased region" description="Low complexity" evidence="20">
    <location>
        <begin position="4096"/>
        <end position="4108"/>
    </location>
</feature>
<evidence type="ECO:0000259" key="22">
    <source>
        <dbReference type="PROSITE" id="PS50972"/>
    </source>
</evidence>
<evidence type="ECO:0000256" key="9">
    <source>
        <dbReference type="ARBA" id="ARBA00022679"/>
    </source>
</evidence>
<name>A0A699GIR6_TANCI</name>
<protein>
    <recommendedName>
        <fullName evidence="5">methionine synthase</fullName>
        <ecNumber evidence="5">2.1.1.13</ecNumber>
    </recommendedName>
    <alternativeName>
        <fullName evidence="17">5-methyltetrahydrofolate--homocysteine methyltransferase</fullName>
    </alternativeName>
    <alternativeName>
        <fullName evidence="16">Vitamin-B12 dependent methionine synthase</fullName>
    </alternativeName>
</protein>
<evidence type="ECO:0000256" key="16">
    <source>
        <dbReference type="ARBA" id="ARBA00030163"/>
    </source>
</evidence>